<dbReference type="PANTHER" id="PTHR19920">
    <property type="entry name" value="WD40 PROTEIN CIAO1"/>
    <property type="match status" value="1"/>
</dbReference>
<dbReference type="Proteomes" id="UP000242180">
    <property type="component" value="Unassembled WGS sequence"/>
</dbReference>
<evidence type="ECO:0000256" key="2">
    <source>
        <dbReference type="ARBA" id="ARBA00022737"/>
    </source>
</evidence>
<dbReference type="PROSITE" id="PS50082">
    <property type="entry name" value="WD_REPEATS_2"/>
    <property type="match status" value="6"/>
</dbReference>
<dbReference type="GO" id="GO:0005634">
    <property type="term" value="C:nucleus"/>
    <property type="evidence" value="ECO:0007669"/>
    <property type="project" value="EnsemblFungi"/>
</dbReference>
<gene>
    <name evidence="3" type="primary">CIA1</name>
    <name evidence="5" type="ORF">BCR43DRAFT_483953</name>
</gene>
<dbReference type="GO" id="GO:0016226">
    <property type="term" value="P:iron-sulfur cluster assembly"/>
    <property type="evidence" value="ECO:0007669"/>
    <property type="project" value="UniProtKB-UniRule"/>
</dbReference>
<dbReference type="InterPro" id="IPR015943">
    <property type="entry name" value="WD40/YVTN_repeat-like_dom_sf"/>
</dbReference>
<dbReference type="Pfam" id="PF00400">
    <property type="entry name" value="WD40"/>
    <property type="match status" value="7"/>
</dbReference>
<dbReference type="InterPro" id="IPR020472">
    <property type="entry name" value="WD40_PAC1"/>
</dbReference>
<name>A0A1X2HW43_SYNRA</name>
<accession>A0A1X2HW43</accession>
<keyword evidence="1 4" id="KW-0853">WD repeat</keyword>
<dbReference type="PROSITE" id="PS00678">
    <property type="entry name" value="WD_REPEATS_1"/>
    <property type="match status" value="1"/>
</dbReference>
<dbReference type="FunFam" id="2.130.10.10:FF:000136">
    <property type="entry name" value="Probable cytosolic iron-sulfur protein assembly protein CIAO1"/>
    <property type="match status" value="1"/>
</dbReference>
<feature type="repeat" description="WD" evidence="4">
    <location>
        <begin position="150"/>
        <end position="181"/>
    </location>
</feature>
<dbReference type="SMART" id="SM00320">
    <property type="entry name" value="WD40"/>
    <property type="match status" value="7"/>
</dbReference>
<dbReference type="InterPro" id="IPR019775">
    <property type="entry name" value="WD40_repeat_CS"/>
</dbReference>
<dbReference type="InParanoid" id="A0A1X2HW43"/>
<dbReference type="InterPro" id="IPR036322">
    <property type="entry name" value="WD40_repeat_dom_sf"/>
</dbReference>
<evidence type="ECO:0000313" key="6">
    <source>
        <dbReference type="Proteomes" id="UP000242180"/>
    </source>
</evidence>
<sequence>MPRLELVATLEGHHDRVWQAAWHPSKSILATCSGDRTVRLWGPQSPSDFSQWVCIHTLDGAHKRTIRSVAWSPSGNELATASFDATTGIWEYDARDNEWECVATLEGHENEIKSVTWSSSGQLVATCSRDKSVWIWEVEADNDFECLSVLQEHGQDVKMVAWHPHEEILASASYDDTVKIWRDEEDDWFCADTLQGHTSTVWALDFNASGDHIVSASDDQTLRIWKMFAPNNAEGVATPRNEPVYKTVCTLSGYHDRCIYSVSWSKVNNRIASASGDNSIRVFEQTGGSGIEATWEPIASIKDAHGVHDINSVSWFPTKTHGDWLASAGDDGIVRIWRLVQED</sequence>
<feature type="repeat" description="WD" evidence="4">
    <location>
        <begin position="194"/>
        <end position="227"/>
    </location>
</feature>
<organism evidence="5 6">
    <name type="scientific">Syncephalastrum racemosum</name>
    <name type="common">Filamentous fungus</name>
    <dbReference type="NCBI Taxonomy" id="13706"/>
    <lineage>
        <taxon>Eukaryota</taxon>
        <taxon>Fungi</taxon>
        <taxon>Fungi incertae sedis</taxon>
        <taxon>Mucoromycota</taxon>
        <taxon>Mucoromycotina</taxon>
        <taxon>Mucoromycetes</taxon>
        <taxon>Mucorales</taxon>
        <taxon>Syncephalastraceae</taxon>
        <taxon>Syncephalastrum</taxon>
    </lineage>
</organism>
<feature type="repeat" description="WD" evidence="4">
    <location>
        <begin position="310"/>
        <end position="343"/>
    </location>
</feature>
<feature type="repeat" description="WD" evidence="4">
    <location>
        <begin position="105"/>
        <end position="139"/>
    </location>
</feature>
<evidence type="ECO:0000256" key="3">
    <source>
        <dbReference type="HAMAP-Rule" id="MF_03037"/>
    </source>
</evidence>
<dbReference type="PROSITE" id="PS50294">
    <property type="entry name" value="WD_REPEATS_REGION"/>
    <property type="match status" value="6"/>
</dbReference>
<dbReference type="InterPro" id="IPR001680">
    <property type="entry name" value="WD40_rpt"/>
</dbReference>
<dbReference type="OrthoDB" id="284782at2759"/>
<dbReference type="SUPFAM" id="SSF50978">
    <property type="entry name" value="WD40 repeat-like"/>
    <property type="match status" value="1"/>
</dbReference>
<reference evidence="5 6" key="1">
    <citation type="submission" date="2016-07" db="EMBL/GenBank/DDBJ databases">
        <title>Pervasive Adenine N6-methylation of Active Genes in Fungi.</title>
        <authorList>
            <consortium name="DOE Joint Genome Institute"/>
            <person name="Mondo S.J."/>
            <person name="Dannebaum R.O."/>
            <person name="Kuo R.C."/>
            <person name="Labutti K."/>
            <person name="Haridas S."/>
            <person name="Kuo A."/>
            <person name="Salamov A."/>
            <person name="Ahrendt S.R."/>
            <person name="Lipzen A."/>
            <person name="Sullivan W."/>
            <person name="Andreopoulos W.B."/>
            <person name="Clum A."/>
            <person name="Lindquist E."/>
            <person name="Daum C."/>
            <person name="Ramamoorthy G.K."/>
            <person name="Gryganskyi A."/>
            <person name="Culley D."/>
            <person name="Magnuson J.K."/>
            <person name="James T.Y."/>
            <person name="O'Malley M.A."/>
            <person name="Stajich J.E."/>
            <person name="Spatafora J.W."/>
            <person name="Visel A."/>
            <person name="Grigoriev I.V."/>
        </authorList>
    </citation>
    <scope>NUCLEOTIDE SEQUENCE [LARGE SCALE GENOMIC DNA]</scope>
    <source>
        <strain evidence="5 6">NRRL 2496</strain>
    </source>
</reference>
<keyword evidence="2" id="KW-0677">Repeat</keyword>
<dbReference type="OMA" id="IREIRWS"/>
<evidence type="ECO:0000313" key="5">
    <source>
        <dbReference type="EMBL" id="ORZ03779.1"/>
    </source>
</evidence>
<comment type="caution">
    <text evidence="5">The sequence shown here is derived from an EMBL/GenBank/DDBJ whole genome shotgun (WGS) entry which is preliminary data.</text>
</comment>
<dbReference type="EMBL" id="MCGN01000001">
    <property type="protein sequence ID" value="ORZ03779.1"/>
    <property type="molecule type" value="Genomic_DNA"/>
</dbReference>
<protein>
    <recommendedName>
        <fullName evidence="3">Probable cytosolic iron-sulfur protein assembly protein 1</fullName>
    </recommendedName>
</protein>
<dbReference type="GO" id="GO:0005829">
    <property type="term" value="C:cytosol"/>
    <property type="evidence" value="ECO:0007669"/>
    <property type="project" value="EnsemblFungi"/>
</dbReference>
<comment type="function">
    <text evidence="3">Essential component of the cytosolic iron-sulfur (Fe/S) protein assembly machinery. Required for the maturation of extramitochondrial Fe/S proteins.</text>
</comment>
<dbReference type="GO" id="GO:0097361">
    <property type="term" value="C:cytosolic [4Fe-4S] assembly targeting complex"/>
    <property type="evidence" value="ECO:0007669"/>
    <property type="project" value="EnsemblFungi"/>
</dbReference>
<dbReference type="CDD" id="cd00200">
    <property type="entry name" value="WD40"/>
    <property type="match status" value="1"/>
</dbReference>
<feature type="repeat" description="WD" evidence="4">
    <location>
        <begin position="10"/>
        <end position="41"/>
    </location>
</feature>
<dbReference type="FunCoup" id="A0A1X2HW43">
    <property type="interactions" value="253"/>
</dbReference>
<dbReference type="AlphaFoldDB" id="A0A1X2HW43"/>
<dbReference type="InterPro" id="IPR028608">
    <property type="entry name" value="CIAO1/Cia1"/>
</dbReference>
<evidence type="ECO:0000256" key="4">
    <source>
        <dbReference type="PROSITE-ProRule" id="PRU00221"/>
    </source>
</evidence>
<dbReference type="PRINTS" id="PR00320">
    <property type="entry name" value="GPROTEINBRPT"/>
</dbReference>
<comment type="similarity">
    <text evidence="3">Belongs to the WD repeat CIA1 family.</text>
</comment>
<dbReference type="STRING" id="13706.A0A1X2HW43"/>
<keyword evidence="6" id="KW-1185">Reference proteome</keyword>
<feature type="repeat" description="WD" evidence="4">
    <location>
        <begin position="59"/>
        <end position="91"/>
    </location>
</feature>
<proteinExistence type="inferred from homology"/>
<dbReference type="GO" id="GO:0002098">
    <property type="term" value="P:tRNA wobble uridine modification"/>
    <property type="evidence" value="ECO:0007669"/>
    <property type="project" value="EnsemblFungi"/>
</dbReference>
<dbReference type="Gene3D" id="2.130.10.10">
    <property type="entry name" value="YVTN repeat-like/Quinoprotein amine dehydrogenase"/>
    <property type="match status" value="1"/>
</dbReference>
<dbReference type="PANTHER" id="PTHR19920:SF0">
    <property type="entry name" value="CYTOSOLIC IRON-SULFUR PROTEIN ASSEMBLY PROTEIN CIAO1-RELATED"/>
    <property type="match status" value="1"/>
</dbReference>
<dbReference type="HAMAP" id="MF_03037">
    <property type="entry name" value="ciao1"/>
    <property type="match status" value="1"/>
</dbReference>
<evidence type="ECO:0000256" key="1">
    <source>
        <dbReference type="ARBA" id="ARBA00022574"/>
    </source>
</evidence>